<organism evidence="2 3">
    <name type="scientific">Acer negundo</name>
    <name type="common">Box elder</name>
    <dbReference type="NCBI Taxonomy" id="4023"/>
    <lineage>
        <taxon>Eukaryota</taxon>
        <taxon>Viridiplantae</taxon>
        <taxon>Streptophyta</taxon>
        <taxon>Embryophyta</taxon>
        <taxon>Tracheophyta</taxon>
        <taxon>Spermatophyta</taxon>
        <taxon>Magnoliopsida</taxon>
        <taxon>eudicotyledons</taxon>
        <taxon>Gunneridae</taxon>
        <taxon>Pentapetalae</taxon>
        <taxon>rosids</taxon>
        <taxon>malvids</taxon>
        <taxon>Sapindales</taxon>
        <taxon>Sapindaceae</taxon>
        <taxon>Hippocastanoideae</taxon>
        <taxon>Acereae</taxon>
        <taxon>Acer</taxon>
    </lineage>
</organism>
<protein>
    <submittedName>
        <fullName evidence="2">Uncharacterized protein</fullName>
    </submittedName>
</protein>
<evidence type="ECO:0000313" key="3">
    <source>
        <dbReference type="Proteomes" id="UP001064489"/>
    </source>
</evidence>
<reference evidence="2 3" key="1">
    <citation type="journal article" date="2022" name="Plant J.">
        <title>Strategies of tolerance reflected in two North American maple genomes.</title>
        <authorList>
            <person name="McEvoy S.L."/>
            <person name="Sezen U.U."/>
            <person name="Trouern-Trend A."/>
            <person name="McMahon S.M."/>
            <person name="Schaberg P.G."/>
            <person name="Yang J."/>
            <person name="Wegrzyn J.L."/>
            <person name="Swenson N.G."/>
        </authorList>
    </citation>
    <scope>NUCLEOTIDE SEQUENCE [LARGE SCALE GENOMIC DNA]</scope>
    <source>
        <strain evidence="2">91603</strain>
    </source>
</reference>
<dbReference type="Proteomes" id="UP001064489">
    <property type="component" value="Chromosome 13"/>
</dbReference>
<dbReference type="AlphaFoldDB" id="A0AAD5JS49"/>
<accession>A0AAD5JS49</accession>
<feature type="compositionally biased region" description="Polar residues" evidence="1">
    <location>
        <begin position="55"/>
        <end position="72"/>
    </location>
</feature>
<sequence length="115" mass="11554">MIPTPDMTHSGNSPMMVASSIDSSMIAASGGNTIPPVTVTTGSLLSTGGIQSGSFNRSDGTLSDGYQQSAANFSIGSSGNMSSMGAQRVTSQTIPTPGFNNNNSSNSSSNSNRLA</sequence>
<feature type="compositionally biased region" description="Low complexity" evidence="1">
    <location>
        <begin position="74"/>
        <end position="85"/>
    </location>
</feature>
<feature type="region of interest" description="Disordered" evidence="1">
    <location>
        <begin position="45"/>
        <end position="115"/>
    </location>
</feature>
<dbReference type="EMBL" id="JAJSOW010000002">
    <property type="protein sequence ID" value="KAI9198894.1"/>
    <property type="molecule type" value="Genomic_DNA"/>
</dbReference>
<name>A0AAD5JS49_ACENE</name>
<comment type="caution">
    <text evidence="2">The sequence shown here is derived from an EMBL/GenBank/DDBJ whole genome shotgun (WGS) entry which is preliminary data.</text>
</comment>
<evidence type="ECO:0000256" key="1">
    <source>
        <dbReference type="SAM" id="MobiDB-lite"/>
    </source>
</evidence>
<feature type="compositionally biased region" description="Polar residues" evidence="1">
    <location>
        <begin position="88"/>
        <end position="99"/>
    </location>
</feature>
<evidence type="ECO:0000313" key="2">
    <source>
        <dbReference type="EMBL" id="KAI9198894.1"/>
    </source>
</evidence>
<keyword evidence="3" id="KW-1185">Reference proteome</keyword>
<gene>
    <name evidence="2" type="ORF">LWI28_023999</name>
</gene>
<feature type="compositionally biased region" description="Low complexity" evidence="1">
    <location>
        <begin position="45"/>
        <end position="54"/>
    </location>
</feature>
<proteinExistence type="predicted"/>
<feature type="compositionally biased region" description="Low complexity" evidence="1">
    <location>
        <begin position="100"/>
        <end position="115"/>
    </location>
</feature>